<evidence type="ECO:0000256" key="1">
    <source>
        <dbReference type="SAM" id="MobiDB-lite"/>
    </source>
</evidence>
<reference evidence="2" key="1">
    <citation type="submission" date="2020-05" db="EMBL/GenBank/DDBJ databases">
        <title>Mycena genomes resolve the evolution of fungal bioluminescence.</title>
        <authorList>
            <person name="Tsai I.J."/>
        </authorList>
    </citation>
    <scope>NUCLEOTIDE SEQUENCE</scope>
    <source>
        <strain evidence="2">160909Yilan</strain>
    </source>
</reference>
<name>A0A8H6Z2W3_9AGAR</name>
<dbReference type="Proteomes" id="UP000623467">
    <property type="component" value="Unassembled WGS sequence"/>
</dbReference>
<evidence type="ECO:0000313" key="2">
    <source>
        <dbReference type="EMBL" id="KAF7369842.1"/>
    </source>
</evidence>
<accession>A0A8H6Z2W3</accession>
<sequence length="191" mass="21662">METVDSRSEVHIRRKPMMRQQFLSNSIIRLASLIDEPKTLSSGEKDQRKEWADKSRQPMPGTPSYEQQCLECPASLHDDRCHSTKSRGLAQWPRRTPCFSRSILRHSHSLYCSLSGNPQAGRDRKNERAVVENVTNIMIRISNTDVANLNLSPPAVFSPAASDVPVQRVLDSLTHHQFIHWGPRPSHAGDF</sequence>
<evidence type="ECO:0000313" key="3">
    <source>
        <dbReference type="Proteomes" id="UP000623467"/>
    </source>
</evidence>
<proteinExistence type="predicted"/>
<feature type="compositionally biased region" description="Basic and acidic residues" evidence="1">
    <location>
        <begin position="39"/>
        <end position="56"/>
    </location>
</feature>
<protein>
    <submittedName>
        <fullName evidence="2">Uncharacterized protein</fullName>
    </submittedName>
</protein>
<feature type="region of interest" description="Disordered" evidence="1">
    <location>
        <begin position="39"/>
        <end position="67"/>
    </location>
</feature>
<keyword evidence="3" id="KW-1185">Reference proteome</keyword>
<organism evidence="2 3">
    <name type="scientific">Mycena sanguinolenta</name>
    <dbReference type="NCBI Taxonomy" id="230812"/>
    <lineage>
        <taxon>Eukaryota</taxon>
        <taxon>Fungi</taxon>
        <taxon>Dikarya</taxon>
        <taxon>Basidiomycota</taxon>
        <taxon>Agaricomycotina</taxon>
        <taxon>Agaricomycetes</taxon>
        <taxon>Agaricomycetidae</taxon>
        <taxon>Agaricales</taxon>
        <taxon>Marasmiineae</taxon>
        <taxon>Mycenaceae</taxon>
        <taxon>Mycena</taxon>
    </lineage>
</organism>
<comment type="caution">
    <text evidence="2">The sequence shown here is derived from an EMBL/GenBank/DDBJ whole genome shotgun (WGS) entry which is preliminary data.</text>
</comment>
<dbReference type="AlphaFoldDB" id="A0A8H6Z2W3"/>
<gene>
    <name evidence="2" type="ORF">MSAN_00613200</name>
</gene>
<dbReference type="EMBL" id="JACAZH010000004">
    <property type="protein sequence ID" value="KAF7369842.1"/>
    <property type="molecule type" value="Genomic_DNA"/>
</dbReference>